<accession>A0A316I3Y8</accession>
<name>A0A316I3Y8_9PSEU</name>
<organism evidence="2 3">
    <name type="scientific">Lentzea atacamensis</name>
    <dbReference type="NCBI Taxonomy" id="531938"/>
    <lineage>
        <taxon>Bacteria</taxon>
        <taxon>Bacillati</taxon>
        <taxon>Actinomycetota</taxon>
        <taxon>Actinomycetes</taxon>
        <taxon>Pseudonocardiales</taxon>
        <taxon>Pseudonocardiaceae</taxon>
        <taxon>Lentzea</taxon>
    </lineage>
</organism>
<comment type="caution">
    <text evidence="2">The sequence shown here is derived from an EMBL/GenBank/DDBJ whole genome shotgun (WGS) entry which is preliminary data.</text>
</comment>
<feature type="signal peptide" evidence="1">
    <location>
        <begin position="1"/>
        <end position="31"/>
    </location>
</feature>
<dbReference type="Proteomes" id="UP000246005">
    <property type="component" value="Unassembled WGS sequence"/>
</dbReference>
<keyword evidence="1" id="KW-0732">Signal</keyword>
<feature type="chain" id="PRO_5016423575" description="Secreted protein" evidence="1">
    <location>
        <begin position="32"/>
        <end position="135"/>
    </location>
</feature>
<sequence length="135" mass="14116">MHRISRTAVRATVGALITAGLAIGFTTPASAAASSSAIVDTSKTRAGEAFFNRSKAGSHSGKAWIDLYDAKCDAHSVYVEYRINSGGTKRHTNSGGCGTTSGVNLQTGYFAIVYRACVDVQLGGDPCSKWVADHN</sequence>
<protein>
    <recommendedName>
        <fullName evidence="4">Secreted protein</fullName>
    </recommendedName>
</protein>
<evidence type="ECO:0000256" key="1">
    <source>
        <dbReference type="SAM" id="SignalP"/>
    </source>
</evidence>
<dbReference type="EMBL" id="QGHB01000004">
    <property type="protein sequence ID" value="PWK87374.1"/>
    <property type="molecule type" value="Genomic_DNA"/>
</dbReference>
<evidence type="ECO:0008006" key="4">
    <source>
        <dbReference type="Google" id="ProtNLM"/>
    </source>
</evidence>
<gene>
    <name evidence="2" type="ORF">C8D88_104535</name>
</gene>
<dbReference type="AlphaFoldDB" id="A0A316I3Y8"/>
<evidence type="ECO:0000313" key="2">
    <source>
        <dbReference type="EMBL" id="PWK87374.1"/>
    </source>
</evidence>
<evidence type="ECO:0000313" key="3">
    <source>
        <dbReference type="Proteomes" id="UP000246005"/>
    </source>
</evidence>
<reference evidence="2 3" key="1">
    <citation type="submission" date="2018-05" db="EMBL/GenBank/DDBJ databases">
        <title>Genomic Encyclopedia of Type Strains, Phase IV (KMG-IV): sequencing the most valuable type-strain genomes for metagenomic binning, comparative biology and taxonomic classification.</title>
        <authorList>
            <person name="Goeker M."/>
        </authorList>
    </citation>
    <scope>NUCLEOTIDE SEQUENCE [LARGE SCALE GENOMIC DNA]</scope>
    <source>
        <strain evidence="2 3">DSM 45480</strain>
    </source>
</reference>
<dbReference type="RefSeq" id="WP_109636944.1">
    <property type="nucleotide sequence ID" value="NZ_QGHB01000004.1"/>
</dbReference>
<proteinExistence type="predicted"/>